<dbReference type="PANTHER" id="PTHR46577">
    <property type="entry name" value="HTH-TYPE TRANSCRIPTIONAL REGULATORY PROTEIN GABR"/>
    <property type="match status" value="1"/>
</dbReference>
<dbReference type="SUPFAM" id="SSF46785">
    <property type="entry name" value="Winged helix' DNA-binding domain"/>
    <property type="match status" value="1"/>
</dbReference>
<evidence type="ECO:0000256" key="3">
    <source>
        <dbReference type="ARBA" id="ARBA00022576"/>
    </source>
</evidence>
<dbReference type="InterPro" id="IPR036390">
    <property type="entry name" value="WH_DNA-bd_sf"/>
</dbReference>
<evidence type="ECO:0000259" key="8">
    <source>
        <dbReference type="PROSITE" id="PS50949"/>
    </source>
</evidence>
<evidence type="ECO:0000256" key="2">
    <source>
        <dbReference type="ARBA" id="ARBA00005384"/>
    </source>
</evidence>
<protein>
    <submittedName>
        <fullName evidence="9">Aminotransferase class I/II-fold pyridoxal phosphate-dependent enzyme</fullName>
    </submittedName>
</protein>
<comment type="cofactor">
    <cofactor evidence="1">
        <name>pyridoxal 5'-phosphate</name>
        <dbReference type="ChEBI" id="CHEBI:597326"/>
    </cofactor>
</comment>
<gene>
    <name evidence="9" type="ORF">GDS87_01685</name>
</gene>
<keyword evidence="10" id="KW-1185">Reference proteome</keyword>
<dbReference type="CDD" id="cd00609">
    <property type="entry name" value="AAT_like"/>
    <property type="match status" value="1"/>
</dbReference>
<dbReference type="CDD" id="cd07377">
    <property type="entry name" value="WHTH_GntR"/>
    <property type="match status" value="1"/>
</dbReference>
<dbReference type="SMART" id="SM00345">
    <property type="entry name" value="HTH_GNTR"/>
    <property type="match status" value="1"/>
</dbReference>
<evidence type="ECO:0000313" key="9">
    <source>
        <dbReference type="EMBL" id="QGG49714.1"/>
    </source>
</evidence>
<evidence type="ECO:0000256" key="6">
    <source>
        <dbReference type="ARBA" id="ARBA00023125"/>
    </source>
</evidence>
<dbReference type="GO" id="GO:0008483">
    <property type="term" value="F:transaminase activity"/>
    <property type="evidence" value="ECO:0007669"/>
    <property type="project" value="UniProtKB-KW"/>
</dbReference>
<evidence type="ECO:0000256" key="5">
    <source>
        <dbReference type="ARBA" id="ARBA00023015"/>
    </source>
</evidence>
<dbReference type="InterPro" id="IPR015424">
    <property type="entry name" value="PyrdxlP-dep_Trfase"/>
</dbReference>
<dbReference type="Proteomes" id="UP000373269">
    <property type="component" value="Chromosome"/>
</dbReference>
<evidence type="ECO:0000313" key="10">
    <source>
        <dbReference type="Proteomes" id="UP000373269"/>
    </source>
</evidence>
<name>A0ABX6D574_9BACI</name>
<keyword evidence="7" id="KW-0804">Transcription</keyword>
<dbReference type="InterPro" id="IPR004839">
    <property type="entry name" value="Aminotransferase_I/II_large"/>
</dbReference>
<accession>A0ABX6D574</accession>
<keyword evidence="6" id="KW-0238">DNA-binding</keyword>
<reference evidence="9 10" key="1">
    <citation type="submission" date="2019-11" db="EMBL/GenBank/DDBJ databases">
        <title>Whole Genome Sequencing and Comparative Genomic Analyses of Lysinibacillus pakistanensis LZH-9, a Halotolerant Strain with Excellent COD Removal Capability.</title>
        <authorList>
            <person name="Zhou H."/>
        </authorList>
    </citation>
    <scope>NUCLEOTIDE SEQUENCE [LARGE SCALE GENOMIC DNA]</scope>
    <source>
        <strain evidence="9 10">LZH-9</strain>
    </source>
</reference>
<comment type="similarity">
    <text evidence="2">In the C-terminal section; belongs to the class-I pyridoxal-phosphate-dependent aminotransferase family.</text>
</comment>
<evidence type="ECO:0000256" key="1">
    <source>
        <dbReference type="ARBA" id="ARBA00001933"/>
    </source>
</evidence>
<dbReference type="PANTHER" id="PTHR46577:SF1">
    <property type="entry name" value="HTH-TYPE TRANSCRIPTIONAL REGULATORY PROTEIN GABR"/>
    <property type="match status" value="1"/>
</dbReference>
<proteinExistence type="inferred from homology"/>
<sequence length="459" mass="52086">MELSISFTKDTAKYVQIYEEIKVAIINKKLCAQDKLPSKRALAKTLNVSIHTVQGAYEQLLAEGYIYSKERLGYFIAPFEFEWDQHLQKHSSSASTAISHTIKYDFHNGHVDKNAFPIASWHKLLKKHLNIENLTISPWQGEWTLREEIARYVARSRGVQCEASQVFVYSGTQNQLQALCHFFGSKSHVGIENPGFKRVCSTVQQCGLFAHAIPVDQSGITIPNEALHLLYTTPAHQFPLGMVMPIERRAAILQWATSKETFIIEDDYDSEFRFKGLPIPSLAKMDQLQRVIYFGTFSKTLIPSLRISYMILPHSLVEDYQLFHQDQKSVVSKIDQLVLAEFMAQGLYDKHLAKMRTIYRKKQQVLLAAIHAHFSEEFKVIGEKSGLHIVVRLPSRLSEQNAIQLAMQVGIAVYPCSTSYQQGSHEAMVIIGYGGLTLEQITDGIALLASVWQFSVSRF</sequence>
<keyword evidence="5" id="KW-0805">Transcription regulation</keyword>
<keyword evidence="4" id="KW-0663">Pyridoxal phosphate</keyword>
<dbReference type="PROSITE" id="PS50949">
    <property type="entry name" value="HTH_GNTR"/>
    <property type="match status" value="1"/>
</dbReference>
<dbReference type="Gene3D" id="3.40.640.10">
    <property type="entry name" value="Type I PLP-dependent aspartate aminotransferase-like (Major domain)"/>
    <property type="match status" value="1"/>
</dbReference>
<feature type="domain" description="HTH gntR-type" evidence="8">
    <location>
        <begin position="11"/>
        <end position="79"/>
    </location>
</feature>
<dbReference type="EMBL" id="CP045835">
    <property type="protein sequence ID" value="QGG49714.1"/>
    <property type="molecule type" value="Genomic_DNA"/>
</dbReference>
<dbReference type="SUPFAM" id="SSF53383">
    <property type="entry name" value="PLP-dependent transferases"/>
    <property type="match status" value="1"/>
</dbReference>
<dbReference type="Pfam" id="PF00155">
    <property type="entry name" value="Aminotran_1_2"/>
    <property type="match status" value="1"/>
</dbReference>
<keyword evidence="3 9" id="KW-0808">Transferase</keyword>
<dbReference type="InterPro" id="IPR036388">
    <property type="entry name" value="WH-like_DNA-bd_sf"/>
</dbReference>
<dbReference type="InterPro" id="IPR051446">
    <property type="entry name" value="HTH_trans_reg/aminotransferase"/>
</dbReference>
<dbReference type="InterPro" id="IPR000524">
    <property type="entry name" value="Tscrpt_reg_HTH_GntR"/>
</dbReference>
<keyword evidence="3 9" id="KW-0032">Aminotransferase</keyword>
<dbReference type="InterPro" id="IPR015421">
    <property type="entry name" value="PyrdxlP-dep_Trfase_major"/>
</dbReference>
<organism evidence="9 10">
    <name type="scientific">Lysinibacillus pakistanensis</name>
    <dbReference type="NCBI Taxonomy" id="759811"/>
    <lineage>
        <taxon>Bacteria</taxon>
        <taxon>Bacillati</taxon>
        <taxon>Bacillota</taxon>
        <taxon>Bacilli</taxon>
        <taxon>Bacillales</taxon>
        <taxon>Bacillaceae</taxon>
        <taxon>Lysinibacillus</taxon>
    </lineage>
</organism>
<dbReference type="RefSeq" id="WP_369594388.1">
    <property type="nucleotide sequence ID" value="NZ_CP045835.1"/>
</dbReference>
<dbReference type="Gene3D" id="1.10.10.10">
    <property type="entry name" value="Winged helix-like DNA-binding domain superfamily/Winged helix DNA-binding domain"/>
    <property type="match status" value="1"/>
</dbReference>
<evidence type="ECO:0000256" key="4">
    <source>
        <dbReference type="ARBA" id="ARBA00022898"/>
    </source>
</evidence>
<dbReference type="Pfam" id="PF00392">
    <property type="entry name" value="GntR"/>
    <property type="match status" value="1"/>
</dbReference>
<evidence type="ECO:0000256" key="7">
    <source>
        <dbReference type="ARBA" id="ARBA00023163"/>
    </source>
</evidence>